<dbReference type="EMBL" id="CP003338">
    <property type="protein sequence ID" value="AFC70819.1"/>
    <property type="molecule type" value="Genomic_DNA"/>
</dbReference>
<reference evidence="2" key="1">
    <citation type="submission" date="2012-02" db="EMBL/GenBank/DDBJ databases">
        <title>Complete genome sequence of Rickettsia australis strain Cutlack.</title>
        <authorList>
            <person name="Johnson S.L."/>
            <person name="Munk A.C."/>
            <person name="Han S."/>
            <person name="Bruce D.C."/>
            <person name="Dasch G.A."/>
        </authorList>
    </citation>
    <scope>NUCLEOTIDE SEQUENCE [LARGE SCALE GENOMIC DNA]</scope>
    <source>
        <strain evidence="2">Cutlack</strain>
    </source>
</reference>
<dbReference type="eggNOG" id="COG2220">
    <property type="taxonomic scope" value="Bacteria"/>
</dbReference>
<dbReference type="STRING" id="1105110.MC5_02185"/>
<dbReference type="OrthoDB" id="9805728at2"/>
<dbReference type="SUPFAM" id="SSF56281">
    <property type="entry name" value="Metallo-hydrolase/oxidoreductase"/>
    <property type="match status" value="1"/>
</dbReference>
<name>H8K9U9_RICAC</name>
<dbReference type="InterPro" id="IPR036866">
    <property type="entry name" value="RibonucZ/Hydroxyglut_hydro"/>
</dbReference>
<gene>
    <name evidence="1" type="ordered locus">MC5_02185</name>
</gene>
<proteinExistence type="predicted"/>
<dbReference type="Gene3D" id="3.60.15.10">
    <property type="entry name" value="Ribonuclease Z/Hydroxyacylglutathione hydrolase-like"/>
    <property type="match status" value="1"/>
</dbReference>
<dbReference type="HOGENOM" id="CLU_183790_0_0_5"/>
<evidence type="ECO:0000313" key="1">
    <source>
        <dbReference type="EMBL" id="AFC70819.1"/>
    </source>
</evidence>
<organism evidence="1 2">
    <name type="scientific">Rickettsia australis (strain Cutlack)</name>
    <dbReference type="NCBI Taxonomy" id="1105110"/>
    <lineage>
        <taxon>Bacteria</taxon>
        <taxon>Pseudomonadati</taxon>
        <taxon>Pseudomonadota</taxon>
        <taxon>Alphaproteobacteria</taxon>
        <taxon>Rickettsiales</taxon>
        <taxon>Rickettsiaceae</taxon>
        <taxon>Rickettsieae</taxon>
        <taxon>Rickettsia</taxon>
        <taxon>spotted fever group</taxon>
    </lineage>
</organism>
<sequence length="96" mass="11290">MYFCRTKKSVTLGINFTDLPKIDIIVVSHNHYEHLDIRIIKDLWIRAKPKIITPRMNDVIIKKHISDAEIITLGWGKSYKEQNIYLEPALVCERNI</sequence>
<accession>H8K9U9</accession>
<dbReference type="AlphaFoldDB" id="H8K9U9"/>
<dbReference type="RefSeq" id="WP_014412354.1">
    <property type="nucleotide sequence ID" value="NC_017058.1"/>
</dbReference>
<protein>
    <submittedName>
        <fullName evidence="1">Uncharacterized protein</fullName>
    </submittedName>
</protein>
<evidence type="ECO:0000313" key="2">
    <source>
        <dbReference type="Proteomes" id="UP000007589"/>
    </source>
</evidence>
<dbReference type="KEGG" id="rau:MC5_02185"/>
<keyword evidence="2" id="KW-1185">Reference proteome</keyword>
<dbReference type="Proteomes" id="UP000007589">
    <property type="component" value="Chromosome"/>
</dbReference>